<dbReference type="Proteomes" id="UP000187941">
    <property type="component" value="Chromosome"/>
</dbReference>
<feature type="chain" id="PRO_5012094551" description="DUF4168 domain-containing protein" evidence="2">
    <location>
        <begin position="23"/>
        <end position="129"/>
    </location>
</feature>
<dbReference type="KEGG" id="smon:AWR27_04890"/>
<accession>A0A1P9WTM8</accession>
<evidence type="ECO:0000313" key="3">
    <source>
        <dbReference type="EMBL" id="AQG78727.1"/>
    </source>
</evidence>
<sequence length="129" mass="13853">MFKHTLSTAAISLTLLVGILSACNTKDETGTTTTTQEATTTADAPSGSASGIDAVIDDYEELAVEYKDLMAKAKKGDMQAVQQMQGFSQKMMDANKKIQDRIQSEGLTLTAEQQARLKKVGESFNQAAQ</sequence>
<keyword evidence="2" id="KW-0732">Signal</keyword>
<evidence type="ECO:0000256" key="1">
    <source>
        <dbReference type="SAM" id="MobiDB-lite"/>
    </source>
</evidence>
<name>A0A1P9WTM8_9BACT</name>
<evidence type="ECO:0000256" key="2">
    <source>
        <dbReference type="SAM" id="SignalP"/>
    </source>
</evidence>
<evidence type="ECO:0008006" key="5">
    <source>
        <dbReference type="Google" id="ProtNLM"/>
    </source>
</evidence>
<dbReference type="STRING" id="1178516.AWR27_04890"/>
<reference evidence="3 4" key="1">
    <citation type="submission" date="2016-01" db="EMBL/GenBank/DDBJ databases">
        <authorList>
            <person name="Oliw E.H."/>
        </authorList>
    </citation>
    <scope>NUCLEOTIDE SEQUENCE [LARGE SCALE GENOMIC DNA]</scope>
    <source>
        <strain evidence="3 4">DY10</strain>
    </source>
</reference>
<feature type="compositionally biased region" description="Low complexity" evidence="1">
    <location>
        <begin position="30"/>
        <end position="44"/>
    </location>
</feature>
<gene>
    <name evidence="3" type="ORF">AWR27_04890</name>
</gene>
<dbReference type="RefSeq" id="WP_077130168.1">
    <property type="nucleotide sequence ID" value="NZ_CP014263.1"/>
</dbReference>
<proteinExistence type="predicted"/>
<protein>
    <recommendedName>
        <fullName evidence="5">DUF4168 domain-containing protein</fullName>
    </recommendedName>
</protein>
<dbReference type="PROSITE" id="PS51257">
    <property type="entry name" value="PROKAR_LIPOPROTEIN"/>
    <property type="match status" value="1"/>
</dbReference>
<evidence type="ECO:0000313" key="4">
    <source>
        <dbReference type="Proteomes" id="UP000187941"/>
    </source>
</evidence>
<keyword evidence="4" id="KW-1185">Reference proteome</keyword>
<dbReference type="EMBL" id="CP014263">
    <property type="protein sequence ID" value="AQG78727.1"/>
    <property type="molecule type" value="Genomic_DNA"/>
</dbReference>
<dbReference type="AlphaFoldDB" id="A0A1P9WTM8"/>
<feature type="signal peptide" evidence="2">
    <location>
        <begin position="1"/>
        <end position="22"/>
    </location>
</feature>
<feature type="region of interest" description="Disordered" evidence="1">
    <location>
        <begin position="26"/>
        <end position="49"/>
    </location>
</feature>
<organism evidence="3 4">
    <name type="scientific">Spirosoma montaniterrae</name>
    <dbReference type="NCBI Taxonomy" id="1178516"/>
    <lineage>
        <taxon>Bacteria</taxon>
        <taxon>Pseudomonadati</taxon>
        <taxon>Bacteroidota</taxon>
        <taxon>Cytophagia</taxon>
        <taxon>Cytophagales</taxon>
        <taxon>Cytophagaceae</taxon>
        <taxon>Spirosoma</taxon>
    </lineage>
</organism>